<evidence type="ECO:0000256" key="3">
    <source>
        <dbReference type="ARBA" id="ARBA00023163"/>
    </source>
</evidence>
<dbReference type="PROSITE" id="PS50977">
    <property type="entry name" value="HTH_TETR_2"/>
    <property type="match status" value="1"/>
</dbReference>
<dbReference type="RefSeq" id="WP_075135043.1">
    <property type="nucleotide sequence ID" value="NZ_MSIF01000012.1"/>
</dbReference>
<dbReference type="PANTHER" id="PTHR30055">
    <property type="entry name" value="HTH-TYPE TRANSCRIPTIONAL REGULATOR RUTR"/>
    <property type="match status" value="1"/>
</dbReference>
<dbReference type="PANTHER" id="PTHR30055:SF151">
    <property type="entry name" value="TRANSCRIPTIONAL REGULATORY PROTEIN"/>
    <property type="match status" value="1"/>
</dbReference>
<keyword evidence="3" id="KW-0804">Transcription</keyword>
<keyword evidence="2 4" id="KW-0238">DNA-binding</keyword>
<evidence type="ECO:0000256" key="1">
    <source>
        <dbReference type="ARBA" id="ARBA00023015"/>
    </source>
</evidence>
<dbReference type="Proteomes" id="UP000185696">
    <property type="component" value="Unassembled WGS sequence"/>
</dbReference>
<protein>
    <recommendedName>
        <fullName evidence="6">HTH tetR-type domain-containing protein</fullName>
    </recommendedName>
</protein>
<accession>A0A7Z1AWT0</accession>
<feature type="domain" description="HTH tetR-type" evidence="6">
    <location>
        <begin position="16"/>
        <end position="76"/>
    </location>
</feature>
<dbReference type="Gene3D" id="1.10.357.10">
    <property type="entry name" value="Tetracycline Repressor, domain 2"/>
    <property type="match status" value="1"/>
</dbReference>
<feature type="DNA-binding region" description="H-T-H motif" evidence="4">
    <location>
        <begin position="39"/>
        <end position="58"/>
    </location>
</feature>
<dbReference type="InterPro" id="IPR050109">
    <property type="entry name" value="HTH-type_TetR-like_transc_reg"/>
</dbReference>
<dbReference type="Pfam" id="PF02909">
    <property type="entry name" value="TetR_C_1"/>
    <property type="match status" value="1"/>
</dbReference>
<dbReference type="InterPro" id="IPR009057">
    <property type="entry name" value="Homeodomain-like_sf"/>
</dbReference>
<name>A0A7Z1AWT0_9PSEU</name>
<evidence type="ECO:0000259" key="6">
    <source>
        <dbReference type="PROSITE" id="PS50977"/>
    </source>
</evidence>
<dbReference type="GO" id="GO:0045892">
    <property type="term" value="P:negative regulation of DNA-templated transcription"/>
    <property type="evidence" value="ECO:0007669"/>
    <property type="project" value="InterPro"/>
</dbReference>
<dbReference type="InterPro" id="IPR001647">
    <property type="entry name" value="HTH_TetR"/>
</dbReference>
<dbReference type="SUPFAM" id="SSF46689">
    <property type="entry name" value="Homeodomain-like"/>
    <property type="match status" value="1"/>
</dbReference>
<gene>
    <name evidence="7" type="ORF">BLA60_22950</name>
</gene>
<evidence type="ECO:0000256" key="5">
    <source>
        <dbReference type="SAM" id="MobiDB-lite"/>
    </source>
</evidence>
<dbReference type="SUPFAM" id="SSF48498">
    <property type="entry name" value="Tetracyclin repressor-like, C-terminal domain"/>
    <property type="match status" value="1"/>
</dbReference>
<dbReference type="AlphaFoldDB" id="A0A7Z1AWT0"/>
<comment type="caution">
    <text evidence="7">The sequence shown here is derived from an EMBL/GenBank/DDBJ whole genome shotgun (WGS) entry which is preliminary data.</text>
</comment>
<reference evidence="7 8" key="1">
    <citation type="submission" date="2016-12" db="EMBL/GenBank/DDBJ databases">
        <title>The draft genome sequence of Actinophytocola xinjiangensis.</title>
        <authorList>
            <person name="Wang W."/>
            <person name="Yuan L."/>
        </authorList>
    </citation>
    <scope>NUCLEOTIDE SEQUENCE [LARGE SCALE GENOMIC DNA]</scope>
    <source>
        <strain evidence="7 8">CGMCC 4.4663</strain>
    </source>
</reference>
<evidence type="ECO:0000256" key="4">
    <source>
        <dbReference type="PROSITE-ProRule" id="PRU00335"/>
    </source>
</evidence>
<dbReference type="PRINTS" id="PR00455">
    <property type="entry name" value="HTHTETR"/>
</dbReference>
<evidence type="ECO:0000313" key="8">
    <source>
        <dbReference type="Proteomes" id="UP000185696"/>
    </source>
</evidence>
<keyword evidence="8" id="KW-1185">Reference proteome</keyword>
<dbReference type="InterPro" id="IPR036271">
    <property type="entry name" value="Tet_transcr_reg_TetR-rel_C_sf"/>
</dbReference>
<dbReference type="Pfam" id="PF00440">
    <property type="entry name" value="TetR_N"/>
    <property type="match status" value="1"/>
</dbReference>
<sequence>MTMTWPRGEERPVRRVLSQDLIVDTALSLLSEEGLDAVSMRRVAQALGTGAASLYAHVSNKDELRELMLDRLLGRVPLPEPEPDRWQEQIREIARKQLEVLTAYPGIARVAMETTGPTGPNALLLAEGVIAVLLGGGLSRIEAALSYELLSQWVAAFAMEAGATHTIEIRDEIERKGAQIRHYMRSRKASFPNLLGLDSLLESTSLIERYEFGLNVFLTGLPEHHQEPKGADAGSPPVTRTSPRSGGPATDSATTHCGDNGEGGQV</sequence>
<evidence type="ECO:0000313" key="7">
    <source>
        <dbReference type="EMBL" id="OLF08301.1"/>
    </source>
</evidence>
<keyword evidence="1" id="KW-0805">Transcription regulation</keyword>
<proteinExistence type="predicted"/>
<dbReference type="InterPro" id="IPR004111">
    <property type="entry name" value="Repressor_TetR_C"/>
</dbReference>
<dbReference type="OrthoDB" id="329481at2"/>
<dbReference type="GO" id="GO:0000976">
    <property type="term" value="F:transcription cis-regulatory region binding"/>
    <property type="evidence" value="ECO:0007669"/>
    <property type="project" value="TreeGrafter"/>
</dbReference>
<feature type="region of interest" description="Disordered" evidence="5">
    <location>
        <begin position="225"/>
        <end position="266"/>
    </location>
</feature>
<evidence type="ECO:0000256" key="2">
    <source>
        <dbReference type="ARBA" id="ARBA00023125"/>
    </source>
</evidence>
<organism evidence="7 8">
    <name type="scientific">Actinophytocola xinjiangensis</name>
    <dbReference type="NCBI Taxonomy" id="485602"/>
    <lineage>
        <taxon>Bacteria</taxon>
        <taxon>Bacillati</taxon>
        <taxon>Actinomycetota</taxon>
        <taxon>Actinomycetes</taxon>
        <taxon>Pseudonocardiales</taxon>
        <taxon>Pseudonocardiaceae</taxon>
    </lineage>
</organism>
<dbReference type="EMBL" id="MSIF01000012">
    <property type="protein sequence ID" value="OLF08301.1"/>
    <property type="molecule type" value="Genomic_DNA"/>
</dbReference>
<dbReference type="GO" id="GO:0003700">
    <property type="term" value="F:DNA-binding transcription factor activity"/>
    <property type="evidence" value="ECO:0007669"/>
    <property type="project" value="TreeGrafter"/>
</dbReference>